<keyword evidence="1" id="KW-0812">Transmembrane</keyword>
<keyword evidence="3" id="KW-1185">Reference proteome</keyword>
<keyword evidence="1" id="KW-0472">Membrane</keyword>
<gene>
    <name evidence="2" type="ORF">SAMN04487954_11380</name>
</gene>
<sequence length="86" mass="9744">MLKLGLLLLIVPPLALMGLYFHELSAVRECTLIDGGHWDYLEGVCRDTRQPFVPWVERAPWLVNGGMGLSVAGLVMVMARFYVRKR</sequence>
<organism evidence="2 3">
    <name type="scientific">Billgrantia gudaonensis</name>
    <dbReference type="NCBI Taxonomy" id="376427"/>
    <lineage>
        <taxon>Bacteria</taxon>
        <taxon>Pseudomonadati</taxon>
        <taxon>Pseudomonadota</taxon>
        <taxon>Gammaproteobacteria</taxon>
        <taxon>Oceanospirillales</taxon>
        <taxon>Halomonadaceae</taxon>
        <taxon>Billgrantia</taxon>
    </lineage>
</organism>
<evidence type="ECO:0000313" key="2">
    <source>
        <dbReference type="EMBL" id="SDK23675.1"/>
    </source>
</evidence>
<proteinExistence type="predicted"/>
<dbReference type="RefSeq" id="WP_089687489.1">
    <property type="nucleotide sequence ID" value="NZ_FNES01000013.1"/>
</dbReference>
<dbReference type="OrthoDB" id="6120615at2"/>
<protein>
    <submittedName>
        <fullName evidence="2">Uncharacterized protein</fullName>
    </submittedName>
</protein>
<accession>A0A1G9AAP6</accession>
<dbReference type="EMBL" id="FNES01000013">
    <property type="protein sequence ID" value="SDK23675.1"/>
    <property type="molecule type" value="Genomic_DNA"/>
</dbReference>
<reference evidence="2 3" key="1">
    <citation type="submission" date="2016-10" db="EMBL/GenBank/DDBJ databases">
        <authorList>
            <person name="de Groot N.N."/>
        </authorList>
    </citation>
    <scope>NUCLEOTIDE SEQUENCE [LARGE SCALE GENOMIC DNA]</scope>
    <source>
        <strain evidence="2 3">CGMCC 1.6133</strain>
    </source>
</reference>
<evidence type="ECO:0000313" key="3">
    <source>
        <dbReference type="Proteomes" id="UP000198525"/>
    </source>
</evidence>
<dbReference type="Proteomes" id="UP000198525">
    <property type="component" value="Unassembled WGS sequence"/>
</dbReference>
<dbReference type="STRING" id="376427.SAMN04487954_11380"/>
<dbReference type="AlphaFoldDB" id="A0A1G9AAP6"/>
<feature type="transmembrane region" description="Helical" evidence="1">
    <location>
        <begin position="61"/>
        <end position="83"/>
    </location>
</feature>
<evidence type="ECO:0000256" key="1">
    <source>
        <dbReference type="SAM" id="Phobius"/>
    </source>
</evidence>
<keyword evidence="1" id="KW-1133">Transmembrane helix</keyword>
<name>A0A1G9AAP6_9GAMM</name>